<organism evidence="1 2">
    <name type="scientific">Rhizoctonia solani</name>
    <dbReference type="NCBI Taxonomy" id="456999"/>
    <lineage>
        <taxon>Eukaryota</taxon>
        <taxon>Fungi</taxon>
        <taxon>Dikarya</taxon>
        <taxon>Basidiomycota</taxon>
        <taxon>Agaricomycotina</taxon>
        <taxon>Agaricomycetes</taxon>
        <taxon>Cantharellales</taxon>
        <taxon>Ceratobasidiaceae</taxon>
        <taxon>Rhizoctonia</taxon>
    </lineage>
</organism>
<dbReference type="Proteomes" id="UP000663843">
    <property type="component" value="Unassembled WGS sequence"/>
</dbReference>
<proteinExistence type="predicted"/>
<accession>A0A8H3ANQ8</accession>
<dbReference type="PANTHER" id="PTHR43591">
    <property type="entry name" value="METHYLTRANSFERASE"/>
    <property type="match status" value="1"/>
</dbReference>
<dbReference type="Gene3D" id="3.40.50.150">
    <property type="entry name" value="Vaccinia Virus protein VP39"/>
    <property type="match status" value="1"/>
</dbReference>
<dbReference type="InterPro" id="IPR029063">
    <property type="entry name" value="SAM-dependent_MTases_sf"/>
</dbReference>
<comment type="caution">
    <text evidence="1">The sequence shown here is derived from an EMBL/GenBank/DDBJ whole genome shotgun (WGS) entry which is preliminary data.</text>
</comment>
<dbReference type="EMBL" id="CAJMWT010002292">
    <property type="protein sequence ID" value="CAE6438770.1"/>
    <property type="molecule type" value="Genomic_DNA"/>
</dbReference>
<gene>
    <name evidence="1" type="ORF">RDB_LOCUS72838</name>
</gene>
<dbReference type="CDD" id="cd02440">
    <property type="entry name" value="AdoMet_MTases"/>
    <property type="match status" value="1"/>
</dbReference>
<protein>
    <recommendedName>
        <fullName evidence="3">Methyltransferase domain-containing protein</fullName>
    </recommendedName>
</protein>
<dbReference type="AlphaFoldDB" id="A0A8H3ANQ8"/>
<dbReference type="Pfam" id="PF13489">
    <property type="entry name" value="Methyltransf_23"/>
    <property type="match status" value="1"/>
</dbReference>
<sequence>MPLYAPTYDGDADGTVFLAQSDGEDICDYDWDTATLSSVSTAQTTSTITSDEVVDYFREAHGRTFAHDENLPLTYPIDDIETHRHQMQHVFLKALVHGNYIGPVHEVLKPRLDGSRPRILDLRTCSGDWAQDMATEFPHCDIVSVDIAPTTTHTPRSNITFEVYDLYAGIAEPDESFDYVSCRHVQLHVKDFDRVIFDLHRVLKPGGLVTICEVENYVFEVDEPPYNKICYHTAPDVARGVDAIRAAVHHQGVDLDCIYEVETWLQPKSYFWKTTADKYSISSNDCEGASMGFCDIQKQVVLLPIGTWHPDPAVQRVGEIIARTFSLAWRQTDAAMVEAGIPRAQAEEICTKTIAEMTRMDLPLIGKYLMVYATRK</sequence>
<evidence type="ECO:0008006" key="3">
    <source>
        <dbReference type="Google" id="ProtNLM"/>
    </source>
</evidence>
<dbReference type="SUPFAM" id="SSF53335">
    <property type="entry name" value="S-adenosyl-L-methionine-dependent methyltransferases"/>
    <property type="match status" value="1"/>
</dbReference>
<evidence type="ECO:0000313" key="1">
    <source>
        <dbReference type="EMBL" id="CAE6438770.1"/>
    </source>
</evidence>
<name>A0A8H3ANQ8_9AGAM</name>
<reference evidence="1" key="1">
    <citation type="submission" date="2021-01" db="EMBL/GenBank/DDBJ databases">
        <authorList>
            <person name="Kaushik A."/>
        </authorList>
    </citation>
    <scope>NUCLEOTIDE SEQUENCE</scope>
    <source>
        <strain evidence="1">AG2-2IIIB</strain>
    </source>
</reference>
<evidence type="ECO:0000313" key="2">
    <source>
        <dbReference type="Proteomes" id="UP000663843"/>
    </source>
</evidence>